<dbReference type="GO" id="GO:0005886">
    <property type="term" value="C:plasma membrane"/>
    <property type="evidence" value="ECO:0007669"/>
    <property type="project" value="UniProtKB-UniRule"/>
</dbReference>
<dbReference type="GO" id="GO:0006782">
    <property type="term" value="P:protoporphyrinogen IX biosynthetic process"/>
    <property type="evidence" value="ECO:0007669"/>
    <property type="project" value="UniProtKB-UniRule"/>
</dbReference>
<comment type="cofactor">
    <cofactor evidence="1">
        <name>heme b</name>
        <dbReference type="ChEBI" id="CHEBI:60344"/>
    </cofactor>
    <text evidence="1">Binds 1 heme b (iron(II)-protoporphyrin IX) group per subunit.</text>
</comment>
<dbReference type="EC" id="1.3.99.-" evidence="1"/>
<dbReference type="InterPro" id="IPR005265">
    <property type="entry name" value="HemJ-like"/>
</dbReference>
<keyword evidence="1" id="KW-0408">Iron</keyword>
<dbReference type="Pfam" id="PF03653">
    <property type="entry name" value="UPF0093"/>
    <property type="match status" value="1"/>
</dbReference>
<feature type="transmembrane region" description="Helical" evidence="2">
    <location>
        <begin position="46"/>
        <end position="64"/>
    </location>
</feature>
<dbReference type="PIRSF" id="PIRSF004638">
    <property type="entry name" value="UCP004638"/>
    <property type="match status" value="1"/>
</dbReference>
<accession>A0A071MFJ6</accession>
<proteinExistence type="inferred from homology"/>
<dbReference type="OrthoDB" id="194724at2"/>
<keyword evidence="1" id="KW-0479">Metal-binding</keyword>
<comment type="function">
    <text evidence="1">Catalyzes the oxidation of protoporphyrinogen IX to protoporphyrin IX.</text>
</comment>
<sequence length="133" mass="13750">MIYLVLKAVHVAAVVTFVGGLLMLSVGVRIANLAVHRAVRRWDRTVTAPALAIVWVTGIAIALSGHWFGAAWLSAKLAVVVALSALHGMLAGTLRRMARDDLAVAPAAWLGQAAGAVVAAAAIVVGLVVIKPF</sequence>
<reference evidence="3" key="1">
    <citation type="submission" date="2014-04" db="EMBL/GenBank/DDBJ databases">
        <title>In planta biocontrol of soil-borne Fusarium wilt of banana through a plant endophytic bacterium, Burkholderia cenocepacia 869T2.</title>
        <authorList>
            <person name="Ho Y.-N."/>
            <person name="Chiang H.-M."/>
            <person name="Chao C.-P."/>
            <person name="Su C.-C."/>
            <person name="Hsu H.-F."/>
            <person name="Guo C.-T."/>
            <person name="Hsieh J.-L."/>
            <person name="Huang C.-C."/>
        </authorList>
    </citation>
    <scope>NUCLEOTIDE SEQUENCE [LARGE SCALE GENOMIC DNA]</scope>
    <source>
        <strain evidence="3">869T2</strain>
    </source>
</reference>
<name>A0A071MFJ6_9BURK</name>
<gene>
    <name evidence="3" type="ORF">DT99_12185</name>
</gene>
<feature type="transmembrane region" description="Helical" evidence="2">
    <location>
        <begin position="12"/>
        <end position="34"/>
    </location>
</feature>
<evidence type="ECO:0000256" key="2">
    <source>
        <dbReference type="SAM" id="Phobius"/>
    </source>
</evidence>
<comment type="caution">
    <text evidence="3">The sequence shown here is derived from an EMBL/GenBank/DDBJ whole genome shotgun (WGS) entry which is preliminary data.</text>
</comment>
<dbReference type="EMBL" id="JJOA01000010">
    <property type="protein sequence ID" value="KEA59468.1"/>
    <property type="molecule type" value="Genomic_DNA"/>
</dbReference>
<dbReference type="GO" id="GO:0046872">
    <property type="term" value="F:metal ion binding"/>
    <property type="evidence" value="ECO:0007669"/>
    <property type="project" value="UniProtKB-UniRule"/>
</dbReference>
<keyword evidence="1" id="KW-0349">Heme</keyword>
<dbReference type="GO" id="GO:0070818">
    <property type="term" value="F:protoporphyrinogen oxidase activity"/>
    <property type="evidence" value="ECO:0007669"/>
    <property type="project" value="UniProtKB-UniRule"/>
</dbReference>
<keyword evidence="2" id="KW-1133">Transmembrane helix</keyword>
<evidence type="ECO:0000256" key="1">
    <source>
        <dbReference type="PIRNR" id="PIRNR004638"/>
    </source>
</evidence>
<feature type="transmembrane region" description="Helical" evidence="2">
    <location>
        <begin position="70"/>
        <end position="90"/>
    </location>
</feature>
<feature type="transmembrane region" description="Helical" evidence="2">
    <location>
        <begin position="102"/>
        <end position="130"/>
    </location>
</feature>
<organism evidence="3">
    <name type="scientific">Burkholderia cenocepacia</name>
    <dbReference type="NCBI Taxonomy" id="95486"/>
    <lineage>
        <taxon>Bacteria</taxon>
        <taxon>Pseudomonadati</taxon>
        <taxon>Pseudomonadota</taxon>
        <taxon>Betaproteobacteria</taxon>
        <taxon>Burkholderiales</taxon>
        <taxon>Burkholderiaceae</taxon>
        <taxon>Burkholderia</taxon>
        <taxon>Burkholderia cepacia complex</taxon>
    </lineage>
</organism>
<keyword evidence="1 2" id="KW-0472">Membrane</keyword>
<dbReference type="UniPathway" id="UPA00251">
    <property type="reaction ID" value="UER00324"/>
</dbReference>
<keyword evidence="2" id="KW-0812">Transmembrane</keyword>
<comment type="similarity">
    <text evidence="1">Belongs to the HemJ family.</text>
</comment>
<evidence type="ECO:0000313" key="3">
    <source>
        <dbReference type="EMBL" id="KEA59468.1"/>
    </source>
</evidence>
<comment type="pathway">
    <text evidence="1">Porphyrin-containing compound metabolism; protoporphyrin-IX biosynthesis; protoporphyrin-IX from protoporphyrinogen-IX: step 1/1.</text>
</comment>
<protein>
    <recommendedName>
        <fullName evidence="1">Protoporphyrinogen IX oxidase</fullName>
        <ecNumber evidence="1">1.3.99.-</ecNumber>
    </recommendedName>
</protein>
<keyword evidence="1" id="KW-1003">Cell membrane</keyword>
<dbReference type="AlphaFoldDB" id="A0A071MFJ6"/>
<comment type="catalytic activity">
    <reaction evidence="1">
        <text>protoporphyrinogen IX + 3 A = protoporphyrin IX + 3 AH2</text>
        <dbReference type="Rhea" id="RHEA:62000"/>
        <dbReference type="ChEBI" id="CHEBI:13193"/>
        <dbReference type="ChEBI" id="CHEBI:17499"/>
        <dbReference type="ChEBI" id="CHEBI:57306"/>
        <dbReference type="ChEBI" id="CHEBI:57307"/>
    </reaction>
</comment>